<dbReference type="AlphaFoldDB" id="A0A2N1MC59"/>
<name>A0A2N1MC59_9GLOM</name>
<dbReference type="EMBL" id="LLXL01003154">
    <property type="protein sequence ID" value="PKK59222.1"/>
    <property type="molecule type" value="Genomic_DNA"/>
</dbReference>
<accession>A0A2N1MC59</accession>
<proteinExistence type="predicted"/>
<sequence length="88" mass="10248">MDSPRLELEQARDDLSSKKYELECMEKGIESSNNIFKREIDALSLLPGWLSDDLRPLVYELSLENKVMEFDKSFARENILEALQELLP</sequence>
<evidence type="ECO:0000313" key="1">
    <source>
        <dbReference type="EMBL" id="PKK59222.1"/>
    </source>
</evidence>
<gene>
    <name evidence="1" type="ORF">RhiirC2_795137</name>
</gene>
<dbReference type="Proteomes" id="UP000233469">
    <property type="component" value="Unassembled WGS sequence"/>
</dbReference>
<evidence type="ECO:0000313" key="2">
    <source>
        <dbReference type="Proteomes" id="UP000233469"/>
    </source>
</evidence>
<reference evidence="1 2" key="2">
    <citation type="submission" date="2017-10" db="EMBL/GenBank/DDBJ databases">
        <title>Extensive intraspecific genome diversity in a model arbuscular mycorrhizal fungus.</title>
        <authorList>
            <person name="Chen E.C.H."/>
            <person name="Morin E."/>
            <person name="Baudet D."/>
            <person name="Noel J."/>
            <person name="Ndikumana S."/>
            <person name="Charron P."/>
            <person name="St-Onge C."/>
            <person name="Giorgi J."/>
            <person name="Grigoriev I.V."/>
            <person name="Roux C."/>
            <person name="Martin F.M."/>
            <person name="Corradi N."/>
        </authorList>
    </citation>
    <scope>NUCLEOTIDE SEQUENCE [LARGE SCALE GENOMIC DNA]</scope>
    <source>
        <strain evidence="1 2">C2</strain>
    </source>
</reference>
<comment type="caution">
    <text evidence="1">The sequence shown here is derived from an EMBL/GenBank/DDBJ whole genome shotgun (WGS) entry which is preliminary data.</text>
</comment>
<reference evidence="1 2" key="1">
    <citation type="submission" date="2016-04" db="EMBL/GenBank/DDBJ databases">
        <title>Genome analyses suggest a sexual origin of heterokaryosis in a supposedly ancient asexual fungus.</title>
        <authorList>
            <person name="Ropars J."/>
            <person name="Sedzielewska K."/>
            <person name="Noel J."/>
            <person name="Charron P."/>
            <person name="Farinelli L."/>
            <person name="Marton T."/>
            <person name="Kruger M."/>
            <person name="Pelin A."/>
            <person name="Brachmann A."/>
            <person name="Corradi N."/>
        </authorList>
    </citation>
    <scope>NUCLEOTIDE SEQUENCE [LARGE SCALE GENOMIC DNA]</scope>
    <source>
        <strain evidence="1 2">C2</strain>
    </source>
</reference>
<organism evidence="1 2">
    <name type="scientific">Rhizophagus irregularis</name>
    <dbReference type="NCBI Taxonomy" id="588596"/>
    <lineage>
        <taxon>Eukaryota</taxon>
        <taxon>Fungi</taxon>
        <taxon>Fungi incertae sedis</taxon>
        <taxon>Mucoromycota</taxon>
        <taxon>Glomeromycotina</taxon>
        <taxon>Glomeromycetes</taxon>
        <taxon>Glomerales</taxon>
        <taxon>Glomeraceae</taxon>
        <taxon>Rhizophagus</taxon>
    </lineage>
</organism>
<protein>
    <submittedName>
        <fullName evidence="1">Uncharacterized protein</fullName>
    </submittedName>
</protein>